<evidence type="ECO:0000313" key="2">
    <source>
        <dbReference type="EMBL" id="MDR6103101.1"/>
    </source>
</evidence>
<dbReference type="PANTHER" id="PTHR43283">
    <property type="entry name" value="BETA-LACTAMASE-RELATED"/>
    <property type="match status" value="1"/>
</dbReference>
<evidence type="ECO:0000313" key="3">
    <source>
        <dbReference type="Proteomes" id="UP001255601"/>
    </source>
</evidence>
<accession>A0AAJ2BHN5</accession>
<dbReference type="RefSeq" id="WP_309771604.1">
    <property type="nucleotide sequence ID" value="NZ_JAVIZC010000003.1"/>
</dbReference>
<dbReference type="InterPro" id="IPR012338">
    <property type="entry name" value="Beta-lactam/transpept-like"/>
</dbReference>
<gene>
    <name evidence="2" type="ORF">QE369_003298</name>
</gene>
<dbReference type="PANTHER" id="PTHR43283:SF3">
    <property type="entry name" value="BETA-LACTAMASE FAMILY PROTEIN (AFU_ORTHOLOGUE AFUA_5G07500)"/>
    <property type="match status" value="1"/>
</dbReference>
<proteinExistence type="predicted"/>
<protein>
    <submittedName>
        <fullName evidence="2">CubicO group peptidase (Beta-lactamase class C family)</fullName>
    </submittedName>
</protein>
<reference evidence="2" key="1">
    <citation type="submission" date="2023-08" db="EMBL/GenBank/DDBJ databases">
        <title>Functional and genomic diversity of the sorghum phyllosphere microbiome.</title>
        <authorList>
            <person name="Shade A."/>
        </authorList>
    </citation>
    <scope>NUCLEOTIDE SEQUENCE</scope>
    <source>
        <strain evidence="2">SORGH_AS_0974</strain>
    </source>
</reference>
<dbReference type="SUPFAM" id="SSF56601">
    <property type="entry name" value="beta-lactamase/transpeptidase-like"/>
    <property type="match status" value="1"/>
</dbReference>
<comment type="caution">
    <text evidence="2">The sequence shown here is derived from an EMBL/GenBank/DDBJ whole genome shotgun (WGS) entry which is preliminary data.</text>
</comment>
<sequence>MSHPAYLKTRIDAAIGRAITDNRLVGAVVLVAEDGEITCSHTAGLLDREAGTPMREDAIFRFASVSKPLVTVAALRLAALGTIALDQPVTRWLPAFRPALPDGSRPDITLHHLLTHSSGLSYRFLEPEGSTYHLLDVSDGLDQPGRAMDDNLRRLAQAPLAFAPGTAWRYSLGIDVIGAVLEAATGRTLDAIVRDEVTGPLGLADTGFSVTDDRRLATPYADGADGPVRMDDTITVPLPPQAGEGAISFAPDRIFDPASFRSGGAGMAGTARDLLTFLEAIRTSLTEPGGPILPREVVATMMRDHVGPQAETQGPGWGFGYGGAVLIDPAATGTPQAVGTLQWGGAYGHNWFIDPVNRLSVVLLTNTAFEGMAGQVVIDVRDAVYG</sequence>
<dbReference type="InterPro" id="IPR050789">
    <property type="entry name" value="Diverse_Enzym_Activities"/>
</dbReference>
<organism evidence="2 3">
    <name type="scientific">Agrobacterium larrymoorei</name>
    <dbReference type="NCBI Taxonomy" id="160699"/>
    <lineage>
        <taxon>Bacteria</taxon>
        <taxon>Pseudomonadati</taxon>
        <taxon>Pseudomonadota</taxon>
        <taxon>Alphaproteobacteria</taxon>
        <taxon>Hyphomicrobiales</taxon>
        <taxon>Rhizobiaceae</taxon>
        <taxon>Rhizobium/Agrobacterium group</taxon>
        <taxon>Agrobacterium</taxon>
    </lineage>
</organism>
<dbReference type="AlphaFoldDB" id="A0AAJ2BHN5"/>
<dbReference type="InterPro" id="IPR001466">
    <property type="entry name" value="Beta-lactam-related"/>
</dbReference>
<dbReference type="EMBL" id="JAVIZC010000003">
    <property type="protein sequence ID" value="MDR6103101.1"/>
    <property type="molecule type" value="Genomic_DNA"/>
</dbReference>
<dbReference type="Proteomes" id="UP001255601">
    <property type="component" value="Unassembled WGS sequence"/>
</dbReference>
<evidence type="ECO:0000259" key="1">
    <source>
        <dbReference type="Pfam" id="PF00144"/>
    </source>
</evidence>
<dbReference type="Pfam" id="PF00144">
    <property type="entry name" value="Beta-lactamase"/>
    <property type="match status" value="1"/>
</dbReference>
<dbReference type="Gene3D" id="3.40.710.10">
    <property type="entry name" value="DD-peptidase/beta-lactamase superfamily"/>
    <property type="match status" value="1"/>
</dbReference>
<name>A0AAJ2BHN5_9HYPH</name>
<feature type="domain" description="Beta-lactamase-related" evidence="1">
    <location>
        <begin position="12"/>
        <end position="371"/>
    </location>
</feature>